<evidence type="ECO:0000256" key="3">
    <source>
        <dbReference type="ARBA" id="ARBA00022801"/>
    </source>
</evidence>
<dbReference type="Pfam" id="PF00293">
    <property type="entry name" value="NUDIX"/>
    <property type="match status" value="1"/>
</dbReference>
<gene>
    <name evidence="6" type="ORF">HNR12_002564</name>
</gene>
<feature type="domain" description="Nudix hydrolase" evidence="5">
    <location>
        <begin position="31"/>
        <end position="166"/>
    </location>
</feature>
<dbReference type="Proteomes" id="UP000575985">
    <property type="component" value="Unassembled WGS sequence"/>
</dbReference>
<comment type="cofactor">
    <cofactor evidence="1">
        <name>Mg(2+)</name>
        <dbReference type="ChEBI" id="CHEBI:18420"/>
    </cofactor>
</comment>
<evidence type="ECO:0000256" key="1">
    <source>
        <dbReference type="ARBA" id="ARBA00001946"/>
    </source>
</evidence>
<comment type="similarity">
    <text evidence="2 4">Belongs to the Nudix hydrolase family.</text>
</comment>
<accession>A0A853BNS3</accession>
<evidence type="ECO:0000313" key="7">
    <source>
        <dbReference type="Proteomes" id="UP000575985"/>
    </source>
</evidence>
<dbReference type="RefSeq" id="WP_179767678.1">
    <property type="nucleotide sequence ID" value="NZ_JACCFO010000001.1"/>
</dbReference>
<dbReference type="GO" id="GO:0016787">
    <property type="term" value="F:hydrolase activity"/>
    <property type="evidence" value="ECO:0007669"/>
    <property type="project" value="UniProtKB-KW"/>
</dbReference>
<organism evidence="6 7">
    <name type="scientific">Streptomonospora nanhaiensis</name>
    <dbReference type="NCBI Taxonomy" id="1323731"/>
    <lineage>
        <taxon>Bacteria</taxon>
        <taxon>Bacillati</taxon>
        <taxon>Actinomycetota</taxon>
        <taxon>Actinomycetes</taxon>
        <taxon>Streptosporangiales</taxon>
        <taxon>Nocardiopsidaceae</taxon>
        <taxon>Streptomonospora</taxon>
    </lineage>
</organism>
<evidence type="ECO:0000256" key="2">
    <source>
        <dbReference type="ARBA" id="ARBA00005582"/>
    </source>
</evidence>
<dbReference type="SUPFAM" id="SSF55811">
    <property type="entry name" value="Nudix"/>
    <property type="match status" value="1"/>
</dbReference>
<evidence type="ECO:0000259" key="5">
    <source>
        <dbReference type="PROSITE" id="PS51462"/>
    </source>
</evidence>
<dbReference type="PRINTS" id="PR00502">
    <property type="entry name" value="NUDIXFAMILY"/>
</dbReference>
<name>A0A853BNS3_9ACTN</name>
<dbReference type="EMBL" id="JACCFO010000001">
    <property type="protein sequence ID" value="NYI96287.1"/>
    <property type="molecule type" value="Genomic_DNA"/>
</dbReference>
<keyword evidence="7" id="KW-1185">Reference proteome</keyword>
<keyword evidence="3 4" id="KW-0378">Hydrolase</keyword>
<dbReference type="Gene3D" id="3.90.79.10">
    <property type="entry name" value="Nucleoside Triphosphate Pyrophosphohydrolase"/>
    <property type="match status" value="1"/>
</dbReference>
<dbReference type="InterPro" id="IPR000086">
    <property type="entry name" value="NUDIX_hydrolase_dom"/>
</dbReference>
<dbReference type="PROSITE" id="PS00893">
    <property type="entry name" value="NUDIX_BOX"/>
    <property type="match status" value="1"/>
</dbReference>
<dbReference type="AlphaFoldDB" id="A0A853BNS3"/>
<dbReference type="InterPro" id="IPR020084">
    <property type="entry name" value="NUDIX_hydrolase_CS"/>
</dbReference>
<comment type="caution">
    <text evidence="6">The sequence shown here is derived from an EMBL/GenBank/DDBJ whole genome shotgun (WGS) entry which is preliminary data.</text>
</comment>
<reference evidence="6 7" key="1">
    <citation type="submission" date="2020-07" db="EMBL/GenBank/DDBJ databases">
        <title>Sequencing the genomes of 1000 actinobacteria strains.</title>
        <authorList>
            <person name="Klenk H.-P."/>
        </authorList>
    </citation>
    <scope>NUCLEOTIDE SEQUENCE [LARGE SCALE GENOMIC DNA]</scope>
    <source>
        <strain evidence="6 7">DSM 45927</strain>
    </source>
</reference>
<evidence type="ECO:0000256" key="4">
    <source>
        <dbReference type="RuleBase" id="RU003476"/>
    </source>
</evidence>
<dbReference type="PROSITE" id="PS51462">
    <property type="entry name" value="NUDIX"/>
    <property type="match status" value="1"/>
</dbReference>
<dbReference type="PANTHER" id="PTHR43046:SF14">
    <property type="entry name" value="MUTT_NUDIX FAMILY PROTEIN"/>
    <property type="match status" value="1"/>
</dbReference>
<protein>
    <submittedName>
        <fullName evidence="6">8-oxo-dGTP pyrophosphatase MutT (NUDIX family)</fullName>
    </submittedName>
</protein>
<dbReference type="PANTHER" id="PTHR43046">
    <property type="entry name" value="GDP-MANNOSE MANNOSYL HYDROLASE"/>
    <property type="match status" value="1"/>
</dbReference>
<sequence>MAEDTGDTEDTGGTEGLAVAEGIAFPDTGDGRTWVVGAVVTDGRGRVFVQRRSPDRRLFPGCWDLVGGHVEPGETMAEAMCREIAEETGWTLAGVLAELHRLVWTPDDGVPRHEVDYLVSVDGDLAAPRLEPGKHTEAAWITEDDLDLLHDARDPGDTFVADVAALGLAKAHALLAAPPPGLN</sequence>
<dbReference type="CDD" id="cd02883">
    <property type="entry name" value="NUDIX_Hydrolase"/>
    <property type="match status" value="1"/>
</dbReference>
<dbReference type="InterPro" id="IPR015797">
    <property type="entry name" value="NUDIX_hydrolase-like_dom_sf"/>
</dbReference>
<proteinExistence type="inferred from homology"/>
<dbReference type="InterPro" id="IPR020476">
    <property type="entry name" value="Nudix_hydrolase"/>
</dbReference>
<evidence type="ECO:0000313" key="6">
    <source>
        <dbReference type="EMBL" id="NYI96287.1"/>
    </source>
</evidence>